<evidence type="ECO:0000256" key="1">
    <source>
        <dbReference type="SAM" id="MobiDB-lite"/>
    </source>
</evidence>
<feature type="compositionally biased region" description="Basic and acidic residues" evidence="1">
    <location>
        <begin position="48"/>
        <end position="74"/>
    </location>
</feature>
<dbReference type="GO" id="GO:0006325">
    <property type="term" value="P:chromatin organization"/>
    <property type="evidence" value="ECO:0007669"/>
    <property type="project" value="TreeGrafter"/>
</dbReference>
<feature type="region of interest" description="Disordered" evidence="1">
    <location>
        <begin position="38"/>
        <end position="94"/>
    </location>
</feature>
<feature type="compositionally biased region" description="Basic residues" evidence="1">
    <location>
        <begin position="121"/>
        <end position="133"/>
    </location>
</feature>
<keyword evidence="3" id="KW-1185">Reference proteome</keyword>
<proteinExistence type="predicted"/>
<dbReference type="AlphaFoldDB" id="A0AA35RGG7"/>
<organism evidence="2 3">
    <name type="scientific">Geodia barretti</name>
    <name type="common">Barrett's horny sponge</name>
    <dbReference type="NCBI Taxonomy" id="519541"/>
    <lineage>
        <taxon>Eukaryota</taxon>
        <taxon>Metazoa</taxon>
        <taxon>Porifera</taxon>
        <taxon>Demospongiae</taxon>
        <taxon>Heteroscleromorpha</taxon>
        <taxon>Tetractinellida</taxon>
        <taxon>Astrophorina</taxon>
        <taxon>Geodiidae</taxon>
        <taxon>Geodia</taxon>
    </lineage>
</organism>
<sequence length="484" mass="53792">MVEEQLRKLSAKRSLDGGDAFALIQLLQEQTTPILLLRSAGSSNAPSSDRRPAANAVDEDRGRIEGRRAREPPETGKGGAASRGVSPKRALFGGRSGSATVLDVNSLEEFPPMQPSVNTTCRRKEKKATKPRRITLTSMSRSTPHQTPSSHPPHFTPLPPANESWSPHPAFVGQMVTTSSAPSPLSEERKLLRKERSRQIVQRRSDSRKVDRGLKHPGRVENTQCRSTMSNATRNKSITHQAFSTGSESALLSPSRTDGALFSSHAGTVRTSTPAPATSVFSVLSVNRVSNRTSLEHLAQLHSKIITDRLVPNITSEIHFVVQLLTCTQPTHALQNISDGSENLFRTVENCVYFAVRVLYNIRNFLTALDTATLQLLSDNTRIKQLEPKLAAFLSVALERAQTDVSSRGQSHVVPQSALTNNRVPFQEDTDNLRNFPNMKVFHAFKKQRSNIFILFLRDSENKNFCRDSFYSILREWEANHNMP</sequence>
<name>A0AA35RGG7_GEOBA</name>
<dbReference type="GO" id="GO:0005634">
    <property type="term" value="C:nucleus"/>
    <property type="evidence" value="ECO:0007669"/>
    <property type="project" value="TreeGrafter"/>
</dbReference>
<evidence type="ECO:0000313" key="2">
    <source>
        <dbReference type="EMBL" id="CAI8010263.1"/>
    </source>
</evidence>
<gene>
    <name evidence="2" type="ORF">GBAR_LOCUS6768</name>
</gene>
<comment type="caution">
    <text evidence="2">The sequence shown here is derived from an EMBL/GenBank/DDBJ whole genome shotgun (WGS) entry which is preliminary data.</text>
</comment>
<feature type="compositionally biased region" description="Basic and acidic residues" evidence="1">
    <location>
        <begin position="203"/>
        <end position="214"/>
    </location>
</feature>
<dbReference type="InterPro" id="IPR040031">
    <property type="entry name" value="Codanin-1"/>
</dbReference>
<dbReference type="PANTHER" id="PTHR28678:SF1">
    <property type="entry name" value="CODANIN-1"/>
    <property type="match status" value="1"/>
</dbReference>
<reference evidence="2" key="1">
    <citation type="submission" date="2023-03" db="EMBL/GenBank/DDBJ databases">
        <authorList>
            <person name="Steffen K."/>
            <person name="Cardenas P."/>
        </authorList>
    </citation>
    <scope>NUCLEOTIDE SEQUENCE</scope>
</reference>
<dbReference type="EMBL" id="CASHTH010001023">
    <property type="protein sequence ID" value="CAI8010263.1"/>
    <property type="molecule type" value="Genomic_DNA"/>
</dbReference>
<feature type="region of interest" description="Disordered" evidence="1">
    <location>
        <begin position="113"/>
        <end position="153"/>
    </location>
</feature>
<feature type="region of interest" description="Disordered" evidence="1">
    <location>
        <begin position="178"/>
        <end position="220"/>
    </location>
</feature>
<dbReference type="Proteomes" id="UP001174909">
    <property type="component" value="Unassembled WGS sequence"/>
</dbReference>
<accession>A0AA35RGG7</accession>
<protein>
    <submittedName>
        <fullName evidence="2">Codanin-1</fullName>
    </submittedName>
</protein>
<evidence type="ECO:0000313" key="3">
    <source>
        <dbReference type="Proteomes" id="UP001174909"/>
    </source>
</evidence>
<dbReference type="PANTHER" id="PTHR28678">
    <property type="entry name" value="CODANIN-1"/>
    <property type="match status" value="1"/>
</dbReference>
<feature type="non-terminal residue" evidence="2">
    <location>
        <position position="484"/>
    </location>
</feature>